<sequence length="582" mass="65068">MKTIKLLVIILSATIFGCSEEFLDRPDLDSISTDSFWKTPNDLNLYITQYYTVFPGWGPNQYSGGIYWEDSNSDNIAPNNVNSRLAGFNTLESSNGSWSFSSVRTINIFLSKYQEVLDNGHTMDDIAQYVGEGHFFRAYFYYDLLRNYGDVPWFGASLVPSSEELYAARDPRNVVVDNILADLDKAIANLPSGRQSNGNRLCKEIALLFKARVALYEGTWEKYHAGTPFTPEDSNPNKYLSIAQNTAELLINEPADFGIANSGNPSFDYSTLFNQTDYSSNPEVLMWRNFDVSQGVAHNGQRYLPRIGGGRGLTKELLDQYLCSDGLPIGLSPLYQGDQGLENLSTNRDPRLSETVFLPGDPMRIDATGAVTETFEKAPLGESGDTNCPTGYMIFKGSNSDIVHFQTHSGTTSSPIFRFAEVLLILAEAKAELGTITQSDVDKTINVLRDRAGMPDLNIESITIDPNWQFPSLSPLINEIRRERHIELAAEGYRFDDILRWAAADELIVGKRLKGIFFQQSVFPDLVVGTDVLLDADGYVDLYQMQVPNGNQFDVNRDYLLPIPQEQLTINPNLTQNPGWNL</sequence>
<gene>
    <name evidence="8" type="ORF">SAMN04487911_10333</name>
</gene>
<keyword evidence="4" id="KW-0472">Membrane</keyword>
<reference evidence="8 9" key="1">
    <citation type="submission" date="2016-11" db="EMBL/GenBank/DDBJ databases">
        <authorList>
            <person name="Jaros S."/>
            <person name="Januszkiewicz K."/>
            <person name="Wedrychowicz H."/>
        </authorList>
    </citation>
    <scope>NUCLEOTIDE SEQUENCE [LARGE SCALE GENOMIC DNA]</scope>
    <source>
        <strain evidence="8 9">CGMCC 1.8863</strain>
    </source>
</reference>
<protein>
    <submittedName>
        <fullName evidence="8">Starch-binding associating with outer membrane</fullName>
    </submittedName>
</protein>
<dbReference type="InterPro" id="IPR011990">
    <property type="entry name" value="TPR-like_helical_dom_sf"/>
</dbReference>
<dbReference type="OrthoDB" id="5694214at2"/>
<dbReference type="InterPro" id="IPR033985">
    <property type="entry name" value="SusD-like_N"/>
</dbReference>
<keyword evidence="9" id="KW-1185">Reference proteome</keyword>
<feature type="domain" description="SusD-like N-terminal" evidence="7">
    <location>
        <begin position="47"/>
        <end position="214"/>
    </location>
</feature>
<evidence type="ECO:0000256" key="2">
    <source>
        <dbReference type="ARBA" id="ARBA00006275"/>
    </source>
</evidence>
<dbReference type="SUPFAM" id="SSF48452">
    <property type="entry name" value="TPR-like"/>
    <property type="match status" value="1"/>
</dbReference>
<dbReference type="Pfam" id="PF07980">
    <property type="entry name" value="SusD_RagB"/>
    <property type="match status" value="1"/>
</dbReference>
<dbReference type="Gene3D" id="1.25.40.390">
    <property type="match status" value="1"/>
</dbReference>
<dbReference type="InterPro" id="IPR012944">
    <property type="entry name" value="SusD_RagB_dom"/>
</dbReference>
<dbReference type="Proteomes" id="UP000184231">
    <property type="component" value="Unassembled WGS sequence"/>
</dbReference>
<dbReference type="EMBL" id="FQYX01000003">
    <property type="protein sequence ID" value="SHI54216.1"/>
    <property type="molecule type" value="Genomic_DNA"/>
</dbReference>
<dbReference type="PROSITE" id="PS51257">
    <property type="entry name" value="PROKAR_LIPOPROTEIN"/>
    <property type="match status" value="1"/>
</dbReference>
<evidence type="ECO:0000256" key="3">
    <source>
        <dbReference type="ARBA" id="ARBA00022729"/>
    </source>
</evidence>
<feature type="domain" description="RagB/SusD" evidence="6">
    <location>
        <begin position="308"/>
        <end position="580"/>
    </location>
</feature>
<evidence type="ECO:0000259" key="7">
    <source>
        <dbReference type="Pfam" id="PF14322"/>
    </source>
</evidence>
<evidence type="ECO:0000256" key="1">
    <source>
        <dbReference type="ARBA" id="ARBA00004442"/>
    </source>
</evidence>
<keyword evidence="3" id="KW-0732">Signal</keyword>
<name>A0A1M6BZL1_9FLAO</name>
<evidence type="ECO:0000256" key="4">
    <source>
        <dbReference type="ARBA" id="ARBA00023136"/>
    </source>
</evidence>
<comment type="similarity">
    <text evidence="2">Belongs to the SusD family.</text>
</comment>
<accession>A0A1M6BZL1</accession>
<evidence type="ECO:0000256" key="5">
    <source>
        <dbReference type="ARBA" id="ARBA00023237"/>
    </source>
</evidence>
<dbReference type="RefSeq" id="WP_072763114.1">
    <property type="nucleotide sequence ID" value="NZ_FQYX01000003.1"/>
</dbReference>
<dbReference type="STRING" id="558155.SAMN04487911_10333"/>
<comment type="subcellular location">
    <subcellularLocation>
        <location evidence="1">Cell outer membrane</location>
    </subcellularLocation>
</comment>
<proteinExistence type="inferred from homology"/>
<dbReference type="GO" id="GO:0009279">
    <property type="term" value="C:cell outer membrane"/>
    <property type="evidence" value="ECO:0007669"/>
    <property type="project" value="UniProtKB-SubCell"/>
</dbReference>
<evidence type="ECO:0000313" key="9">
    <source>
        <dbReference type="Proteomes" id="UP000184231"/>
    </source>
</evidence>
<keyword evidence="5" id="KW-0998">Cell outer membrane</keyword>
<evidence type="ECO:0000259" key="6">
    <source>
        <dbReference type="Pfam" id="PF07980"/>
    </source>
</evidence>
<organism evidence="8 9">
    <name type="scientific">Arenibacter nanhaiticus</name>
    <dbReference type="NCBI Taxonomy" id="558155"/>
    <lineage>
        <taxon>Bacteria</taxon>
        <taxon>Pseudomonadati</taxon>
        <taxon>Bacteroidota</taxon>
        <taxon>Flavobacteriia</taxon>
        <taxon>Flavobacteriales</taxon>
        <taxon>Flavobacteriaceae</taxon>
        <taxon>Arenibacter</taxon>
    </lineage>
</organism>
<dbReference type="Pfam" id="PF14322">
    <property type="entry name" value="SusD-like_3"/>
    <property type="match status" value="1"/>
</dbReference>
<evidence type="ECO:0000313" key="8">
    <source>
        <dbReference type="EMBL" id="SHI54216.1"/>
    </source>
</evidence>
<dbReference type="AlphaFoldDB" id="A0A1M6BZL1"/>